<evidence type="ECO:0000256" key="9">
    <source>
        <dbReference type="ARBA" id="ARBA00023239"/>
    </source>
</evidence>
<dbReference type="PANTHER" id="PTHR30272">
    <property type="entry name" value="3-HYDROXYACYL-[ACYL-CARRIER-PROTEIN] DEHYDRATASE"/>
    <property type="match status" value="1"/>
</dbReference>
<name>A0A109FUU1_BACMY</name>
<evidence type="ECO:0000256" key="3">
    <source>
        <dbReference type="ARBA" id="ARBA00009174"/>
    </source>
</evidence>
<dbReference type="EC" id="4.2.1.59" evidence="4"/>
<dbReference type="InterPro" id="IPR029069">
    <property type="entry name" value="HotDog_dom_sf"/>
</dbReference>
<evidence type="ECO:0000256" key="5">
    <source>
        <dbReference type="ARBA" id="ARBA00022490"/>
    </source>
</evidence>
<keyword evidence="8" id="KW-0443">Lipid metabolism</keyword>
<dbReference type="FunFam" id="3.10.129.10:FF:000001">
    <property type="entry name" value="3-hydroxyacyl-[acyl-carrier-protein] dehydratase FabZ"/>
    <property type="match status" value="1"/>
</dbReference>
<comment type="subcellular location">
    <subcellularLocation>
        <location evidence="2">Cytoplasm</location>
    </subcellularLocation>
</comment>
<evidence type="ECO:0000256" key="10">
    <source>
        <dbReference type="ARBA" id="ARBA00025049"/>
    </source>
</evidence>
<keyword evidence="7" id="KW-0441">Lipid A biosynthesis</keyword>
<evidence type="ECO:0000256" key="8">
    <source>
        <dbReference type="ARBA" id="ARBA00023098"/>
    </source>
</evidence>
<dbReference type="RefSeq" id="WP_060751837.1">
    <property type="nucleotide sequence ID" value="NZ_LRPH01000094.1"/>
</dbReference>
<accession>A0A109FUU1</accession>
<comment type="function">
    <text evidence="10">Involved in unsaturated fatty acids biosynthesis. Catalyzes the dehydration of short chain beta-hydroxyacyl-ACPs and long chain saturated and unsaturated beta-hydroxyacyl-ACPs.</text>
</comment>
<dbReference type="GO" id="GO:0019171">
    <property type="term" value="F:(3R)-hydroxyacyl-[acyl-carrier-protein] dehydratase activity"/>
    <property type="evidence" value="ECO:0007669"/>
    <property type="project" value="UniProtKB-EC"/>
</dbReference>
<comment type="caution">
    <text evidence="11">The sequence shown here is derived from an EMBL/GenBank/DDBJ whole genome shotgun (WGS) entry which is preliminary data.</text>
</comment>
<dbReference type="AlphaFoldDB" id="A0A109FUU1"/>
<evidence type="ECO:0000256" key="2">
    <source>
        <dbReference type="ARBA" id="ARBA00004496"/>
    </source>
</evidence>
<reference evidence="11 12" key="1">
    <citation type="submission" date="2016-01" db="EMBL/GenBank/DDBJ databases">
        <authorList>
            <person name="McClelland M."/>
            <person name="Jain A."/>
            <person name="Saraogi P."/>
            <person name="Mendelson R."/>
            <person name="Westerman R."/>
            <person name="SanMiguel P."/>
            <person name="Csonka L."/>
        </authorList>
    </citation>
    <scope>NUCLEOTIDE SEQUENCE [LARGE SCALE GENOMIC DNA]</scope>
    <source>
        <strain evidence="11 12">PE8-15</strain>
    </source>
</reference>
<comment type="similarity">
    <text evidence="3">Belongs to the thioester dehydratase family. FabZ subfamily.</text>
</comment>
<proteinExistence type="inferred from homology"/>
<gene>
    <name evidence="11" type="ORF">AWW70_26175</name>
</gene>
<dbReference type="Gene3D" id="3.10.129.10">
    <property type="entry name" value="Hotdog Thioesterase"/>
    <property type="match status" value="1"/>
</dbReference>
<dbReference type="NCBIfam" id="NF000582">
    <property type="entry name" value="PRK00006.1"/>
    <property type="match status" value="1"/>
</dbReference>
<evidence type="ECO:0000256" key="1">
    <source>
        <dbReference type="ARBA" id="ARBA00001055"/>
    </source>
</evidence>
<dbReference type="Pfam" id="PF07977">
    <property type="entry name" value="FabA"/>
    <property type="match status" value="1"/>
</dbReference>
<evidence type="ECO:0000313" key="11">
    <source>
        <dbReference type="EMBL" id="KWU54902.1"/>
    </source>
</evidence>
<evidence type="ECO:0000313" key="12">
    <source>
        <dbReference type="Proteomes" id="UP000065797"/>
    </source>
</evidence>
<dbReference type="PANTHER" id="PTHR30272:SF1">
    <property type="entry name" value="3-HYDROXYACYL-[ACYL-CARRIER-PROTEIN] DEHYDRATASE"/>
    <property type="match status" value="1"/>
</dbReference>
<evidence type="ECO:0000256" key="6">
    <source>
        <dbReference type="ARBA" id="ARBA00022516"/>
    </source>
</evidence>
<sequence length="151" mass="17091">MNYILNYDQIKELLPQKYPFIFIDQVKEYETGKKVVCVKNLTGNEHFFQGHFPNNSIFPGVLIIEAMAQSAILLSKLSMSKEDRNQTFMLAGAKSRFFHPAYPGDQIRFETELIKSTSNGGIVNSSAWVGEMMIAKADLTFSITNQEKISV</sequence>
<dbReference type="GO" id="GO:0005737">
    <property type="term" value="C:cytoplasm"/>
    <property type="evidence" value="ECO:0007669"/>
    <property type="project" value="UniProtKB-SubCell"/>
</dbReference>
<keyword evidence="9" id="KW-0456">Lyase</keyword>
<protein>
    <recommendedName>
        <fullName evidence="4">3-hydroxyacyl-[acyl-carrier-protein] dehydratase</fullName>
        <ecNumber evidence="4">4.2.1.59</ecNumber>
    </recommendedName>
</protein>
<dbReference type="InterPro" id="IPR013114">
    <property type="entry name" value="FabA_FabZ"/>
</dbReference>
<evidence type="ECO:0000256" key="4">
    <source>
        <dbReference type="ARBA" id="ARBA00013167"/>
    </source>
</evidence>
<dbReference type="CDD" id="cd01288">
    <property type="entry name" value="FabZ"/>
    <property type="match status" value="1"/>
</dbReference>
<organism evidence="11 12">
    <name type="scientific">Bacillus mycoides</name>
    <dbReference type="NCBI Taxonomy" id="1405"/>
    <lineage>
        <taxon>Bacteria</taxon>
        <taxon>Bacillati</taxon>
        <taxon>Bacillota</taxon>
        <taxon>Bacilli</taxon>
        <taxon>Bacillales</taxon>
        <taxon>Bacillaceae</taxon>
        <taxon>Bacillus</taxon>
        <taxon>Bacillus cereus group</taxon>
    </lineage>
</organism>
<dbReference type="SUPFAM" id="SSF54637">
    <property type="entry name" value="Thioesterase/thiol ester dehydrase-isomerase"/>
    <property type="match status" value="1"/>
</dbReference>
<dbReference type="GO" id="GO:0016020">
    <property type="term" value="C:membrane"/>
    <property type="evidence" value="ECO:0007669"/>
    <property type="project" value="GOC"/>
</dbReference>
<keyword evidence="5" id="KW-0963">Cytoplasm</keyword>
<dbReference type="GO" id="GO:0009245">
    <property type="term" value="P:lipid A biosynthetic process"/>
    <property type="evidence" value="ECO:0007669"/>
    <property type="project" value="UniProtKB-KW"/>
</dbReference>
<keyword evidence="6" id="KW-0444">Lipid biosynthesis</keyword>
<dbReference type="EMBL" id="LRPH01000094">
    <property type="protein sequence ID" value="KWU54902.1"/>
    <property type="molecule type" value="Genomic_DNA"/>
</dbReference>
<comment type="catalytic activity">
    <reaction evidence="1">
        <text>a (3R)-hydroxyacyl-[ACP] = a (2E)-enoyl-[ACP] + H2O</text>
        <dbReference type="Rhea" id="RHEA:13097"/>
        <dbReference type="Rhea" id="RHEA-COMP:9925"/>
        <dbReference type="Rhea" id="RHEA-COMP:9945"/>
        <dbReference type="ChEBI" id="CHEBI:15377"/>
        <dbReference type="ChEBI" id="CHEBI:78784"/>
        <dbReference type="ChEBI" id="CHEBI:78827"/>
        <dbReference type="EC" id="4.2.1.59"/>
    </reaction>
</comment>
<evidence type="ECO:0000256" key="7">
    <source>
        <dbReference type="ARBA" id="ARBA00022556"/>
    </source>
</evidence>
<dbReference type="Proteomes" id="UP000065797">
    <property type="component" value="Unassembled WGS sequence"/>
</dbReference>